<gene>
    <name evidence="3" type="ORF">IQ05_00312</name>
</gene>
<evidence type="ECO:0008006" key="5">
    <source>
        <dbReference type="Google" id="ProtNLM"/>
    </source>
</evidence>
<feature type="region of interest" description="Disordered" evidence="1">
    <location>
        <begin position="124"/>
        <end position="155"/>
    </location>
</feature>
<feature type="compositionally biased region" description="Basic residues" evidence="1">
    <location>
        <begin position="134"/>
        <end position="147"/>
    </location>
</feature>
<keyword evidence="2" id="KW-0732">Signal</keyword>
<evidence type="ECO:0000256" key="1">
    <source>
        <dbReference type="SAM" id="MobiDB-lite"/>
    </source>
</evidence>
<dbReference type="EMBL" id="VLKO01000001">
    <property type="protein sequence ID" value="TWI03369.1"/>
    <property type="molecule type" value="Genomic_DNA"/>
</dbReference>
<dbReference type="Proteomes" id="UP000317519">
    <property type="component" value="Unassembled WGS sequence"/>
</dbReference>
<feature type="chain" id="PRO_5045778412" description="DUF4890 domain-containing protein" evidence="2">
    <location>
        <begin position="19"/>
        <end position="155"/>
    </location>
</feature>
<evidence type="ECO:0000313" key="3">
    <source>
        <dbReference type="EMBL" id="TWI03369.1"/>
    </source>
</evidence>
<evidence type="ECO:0000313" key="4">
    <source>
        <dbReference type="Proteomes" id="UP000317519"/>
    </source>
</evidence>
<accession>A0ABY3FNI3</accession>
<keyword evidence="4" id="KW-1185">Reference proteome</keyword>
<protein>
    <recommendedName>
        <fullName evidence="5">DUF4890 domain-containing protein</fullName>
    </recommendedName>
</protein>
<feature type="signal peptide" evidence="2">
    <location>
        <begin position="1"/>
        <end position="18"/>
    </location>
</feature>
<organism evidence="3 4">
    <name type="scientific">Flavobacterium tiangeerense</name>
    <dbReference type="NCBI Taxonomy" id="459471"/>
    <lineage>
        <taxon>Bacteria</taxon>
        <taxon>Pseudomonadati</taxon>
        <taxon>Bacteroidota</taxon>
        <taxon>Flavobacteriia</taxon>
        <taxon>Flavobacteriales</taxon>
        <taxon>Flavobacteriaceae</taxon>
        <taxon>Flavobacterium</taxon>
    </lineage>
</organism>
<name>A0ABY3FNI3_9FLAO</name>
<sequence length="155" mass="18138">MKKLLIVLVLAFGITSQAQERKTKTESAKMERMSAEQKRALQVKKMTLELDLNASQQKEISSLLAEQSTKREAMLADRKANKTAEKKQLTSNERFELKNQMLDNQIAMKERMKKILSNDQFKKWDASRTERHQRANKRLAYHQAKKANRMETNKK</sequence>
<proteinExistence type="predicted"/>
<evidence type="ECO:0000256" key="2">
    <source>
        <dbReference type="SAM" id="SignalP"/>
    </source>
</evidence>
<dbReference type="RefSeq" id="WP_144889134.1">
    <property type="nucleotide sequence ID" value="NZ_VLKO01000001.1"/>
</dbReference>
<comment type="caution">
    <text evidence="3">The sequence shown here is derived from an EMBL/GenBank/DDBJ whole genome shotgun (WGS) entry which is preliminary data.</text>
</comment>
<reference evidence="3 4" key="1">
    <citation type="journal article" date="2015" name="Stand. Genomic Sci.">
        <title>Genomic Encyclopedia of Bacterial and Archaeal Type Strains, Phase III: the genomes of soil and plant-associated and newly described type strains.</title>
        <authorList>
            <person name="Whitman W.B."/>
            <person name="Woyke T."/>
            <person name="Klenk H.P."/>
            <person name="Zhou Y."/>
            <person name="Lilburn T.G."/>
            <person name="Beck B.J."/>
            <person name="De Vos P."/>
            <person name="Vandamme P."/>
            <person name="Eisen J.A."/>
            <person name="Garrity G."/>
            <person name="Hugenholtz P."/>
            <person name="Kyrpides N.C."/>
        </authorList>
    </citation>
    <scope>NUCLEOTIDE SEQUENCE [LARGE SCALE GENOMIC DNA]</scope>
    <source>
        <strain evidence="3 4">CGMCC 1.6847</strain>
    </source>
</reference>
<feature type="compositionally biased region" description="Basic and acidic residues" evidence="1">
    <location>
        <begin position="124"/>
        <end position="133"/>
    </location>
</feature>